<dbReference type="InterPro" id="IPR012337">
    <property type="entry name" value="RNaseH-like_sf"/>
</dbReference>
<dbReference type="InterPro" id="IPR001584">
    <property type="entry name" value="Integrase_cat-core"/>
</dbReference>
<reference evidence="2 3" key="1">
    <citation type="submission" date="2018-01" db="EMBL/GenBank/DDBJ databases">
        <authorList>
            <person name="Paulsen S."/>
            <person name="Gram L.K."/>
        </authorList>
    </citation>
    <scope>NUCLEOTIDE SEQUENCE [LARGE SCALE GENOMIC DNA]</scope>
    <source>
        <strain evidence="2 3">S2676</strain>
    </source>
</reference>
<evidence type="ECO:0000313" key="2">
    <source>
        <dbReference type="EMBL" id="TMP29684.1"/>
    </source>
</evidence>
<gene>
    <name evidence="2" type="ORF">CWB99_08775</name>
</gene>
<dbReference type="InterPro" id="IPR050900">
    <property type="entry name" value="Transposase_IS3/IS150/IS904"/>
</dbReference>
<sequence>MTDMQLKCKQLGSHSYKKATFERLNILNRLIREFDVRSQNQAWCGDITYIWTGRKWVYLAIVLELCTRRVVGWVFLLKQRLT</sequence>
<dbReference type="AlphaFoldDB" id="A0A5S3WNU6"/>
<evidence type="ECO:0000259" key="1">
    <source>
        <dbReference type="Pfam" id="PF00665"/>
    </source>
</evidence>
<evidence type="ECO:0000313" key="3">
    <source>
        <dbReference type="Proteomes" id="UP000310249"/>
    </source>
</evidence>
<accession>A0A5S3WNU6</accession>
<proteinExistence type="predicted"/>
<dbReference type="GO" id="GO:0015074">
    <property type="term" value="P:DNA integration"/>
    <property type="evidence" value="ECO:0007669"/>
    <property type="project" value="InterPro"/>
</dbReference>
<dbReference type="Proteomes" id="UP000310249">
    <property type="component" value="Unassembled WGS sequence"/>
</dbReference>
<dbReference type="PANTHER" id="PTHR46889:SF4">
    <property type="entry name" value="TRANSPOSASE INSO FOR INSERTION SEQUENCE ELEMENT IS911B-RELATED"/>
    <property type="match status" value="1"/>
</dbReference>
<comment type="caution">
    <text evidence="2">The sequence shown here is derived from an EMBL/GenBank/DDBJ whole genome shotgun (WGS) entry which is preliminary data.</text>
</comment>
<name>A0A5S3WNU6_9GAMM</name>
<dbReference type="EMBL" id="PNCI01000017">
    <property type="protein sequence ID" value="TMP29684.1"/>
    <property type="molecule type" value="Genomic_DNA"/>
</dbReference>
<dbReference type="SUPFAM" id="SSF53098">
    <property type="entry name" value="Ribonuclease H-like"/>
    <property type="match status" value="1"/>
</dbReference>
<protein>
    <recommendedName>
        <fullName evidence="1">Integrase catalytic domain-containing protein</fullName>
    </recommendedName>
</protein>
<dbReference type="PANTHER" id="PTHR46889">
    <property type="entry name" value="TRANSPOSASE INSF FOR INSERTION SEQUENCE IS3B-RELATED"/>
    <property type="match status" value="1"/>
</dbReference>
<reference evidence="3" key="2">
    <citation type="submission" date="2019-06" db="EMBL/GenBank/DDBJ databases">
        <title>Co-occurence of chitin degradation, pigmentation and bioactivity in marine Pseudoalteromonas.</title>
        <authorList>
            <person name="Sonnenschein E.C."/>
            <person name="Bech P.K."/>
        </authorList>
    </citation>
    <scope>NUCLEOTIDE SEQUENCE [LARGE SCALE GENOMIC DNA]</scope>
    <source>
        <strain evidence="3">S2676</strain>
    </source>
</reference>
<organism evidence="2 3">
    <name type="scientific">Pseudoalteromonas rubra</name>
    <dbReference type="NCBI Taxonomy" id="43658"/>
    <lineage>
        <taxon>Bacteria</taxon>
        <taxon>Pseudomonadati</taxon>
        <taxon>Pseudomonadota</taxon>
        <taxon>Gammaproteobacteria</taxon>
        <taxon>Alteromonadales</taxon>
        <taxon>Pseudoalteromonadaceae</taxon>
        <taxon>Pseudoalteromonas</taxon>
    </lineage>
</organism>
<feature type="domain" description="Integrase catalytic" evidence="1">
    <location>
        <begin position="38"/>
        <end position="74"/>
    </location>
</feature>
<dbReference type="Pfam" id="PF00665">
    <property type="entry name" value="rve"/>
    <property type="match status" value="1"/>
</dbReference>